<keyword evidence="2" id="KW-1185">Reference proteome</keyword>
<organism evidence="1 2">
    <name type="scientific">Laccaria amethystina LaAM-08-1</name>
    <dbReference type="NCBI Taxonomy" id="1095629"/>
    <lineage>
        <taxon>Eukaryota</taxon>
        <taxon>Fungi</taxon>
        <taxon>Dikarya</taxon>
        <taxon>Basidiomycota</taxon>
        <taxon>Agaricomycotina</taxon>
        <taxon>Agaricomycetes</taxon>
        <taxon>Agaricomycetidae</taxon>
        <taxon>Agaricales</taxon>
        <taxon>Agaricineae</taxon>
        <taxon>Hydnangiaceae</taxon>
        <taxon>Laccaria</taxon>
    </lineage>
</organism>
<name>A0A0C9WM72_9AGAR</name>
<dbReference type="Proteomes" id="UP000054477">
    <property type="component" value="Unassembled WGS sequence"/>
</dbReference>
<dbReference type="HOGENOM" id="CLU_2320782_0_0_1"/>
<reference evidence="1 2" key="1">
    <citation type="submission" date="2014-04" db="EMBL/GenBank/DDBJ databases">
        <authorList>
            <consortium name="DOE Joint Genome Institute"/>
            <person name="Kuo A."/>
            <person name="Kohler A."/>
            <person name="Nagy L.G."/>
            <person name="Floudas D."/>
            <person name="Copeland A."/>
            <person name="Barry K.W."/>
            <person name="Cichocki N."/>
            <person name="Veneault-Fourrey C."/>
            <person name="LaButti K."/>
            <person name="Lindquist E.A."/>
            <person name="Lipzen A."/>
            <person name="Lundell T."/>
            <person name="Morin E."/>
            <person name="Murat C."/>
            <person name="Sun H."/>
            <person name="Tunlid A."/>
            <person name="Henrissat B."/>
            <person name="Grigoriev I.V."/>
            <person name="Hibbett D.S."/>
            <person name="Martin F."/>
            <person name="Nordberg H.P."/>
            <person name="Cantor M.N."/>
            <person name="Hua S.X."/>
        </authorList>
    </citation>
    <scope>NUCLEOTIDE SEQUENCE [LARGE SCALE GENOMIC DNA]</scope>
    <source>
        <strain evidence="1 2">LaAM-08-1</strain>
    </source>
</reference>
<accession>A0A0C9WM72</accession>
<gene>
    <name evidence="1" type="ORF">K443DRAFT_14844</name>
</gene>
<reference evidence="2" key="2">
    <citation type="submission" date="2015-01" db="EMBL/GenBank/DDBJ databases">
        <title>Evolutionary Origins and Diversification of the Mycorrhizal Mutualists.</title>
        <authorList>
            <consortium name="DOE Joint Genome Institute"/>
            <consortium name="Mycorrhizal Genomics Consortium"/>
            <person name="Kohler A."/>
            <person name="Kuo A."/>
            <person name="Nagy L.G."/>
            <person name="Floudas D."/>
            <person name="Copeland A."/>
            <person name="Barry K.W."/>
            <person name="Cichocki N."/>
            <person name="Veneault-Fourrey C."/>
            <person name="LaButti K."/>
            <person name="Lindquist E.A."/>
            <person name="Lipzen A."/>
            <person name="Lundell T."/>
            <person name="Morin E."/>
            <person name="Murat C."/>
            <person name="Riley R."/>
            <person name="Ohm R."/>
            <person name="Sun H."/>
            <person name="Tunlid A."/>
            <person name="Henrissat B."/>
            <person name="Grigoriev I.V."/>
            <person name="Hibbett D.S."/>
            <person name="Martin F."/>
        </authorList>
    </citation>
    <scope>NUCLEOTIDE SEQUENCE [LARGE SCALE GENOMIC DNA]</scope>
    <source>
        <strain evidence="2">LaAM-08-1</strain>
    </source>
</reference>
<proteinExistence type="predicted"/>
<evidence type="ECO:0000313" key="2">
    <source>
        <dbReference type="Proteomes" id="UP000054477"/>
    </source>
</evidence>
<protein>
    <submittedName>
        <fullName evidence="1">Unplaced genomic scaffold K443scaffold_551, whole genome shotgun sequence</fullName>
    </submittedName>
</protein>
<evidence type="ECO:0000313" key="1">
    <source>
        <dbReference type="EMBL" id="KIJ90910.1"/>
    </source>
</evidence>
<dbReference type="AlphaFoldDB" id="A0A0C9WM72"/>
<dbReference type="EMBL" id="KN839086">
    <property type="protein sequence ID" value="KIJ90910.1"/>
    <property type="molecule type" value="Genomic_DNA"/>
</dbReference>
<sequence>MLTPECISTDLLSANEQVRALSVVVLNLTVHAVARGNQEDIFFHFFCFTIQQIWVEMSGLVSLVTSPCDPRNHFPPSYIPPFPPLFLQLSPPTSFPTPN</sequence>